<dbReference type="SUPFAM" id="SSF55083">
    <property type="entry name" value="6-hydroxymethyl-7,8-dihydropterin pyrophosphokinase, HPPK"/>
    <property type="match status" value="1"/>
</dbReference>
<dbReference type="NCBIfam" id="TIGR01498">
    <property type="entry name" value="folK"/>
    <property type="match status" value="1"/>
</dbReference>
<keyword evidence="6" id="KW-0547">Nucleotide-binding</keyword>
<dbReference type="Proteomes" id="UP000000447">
    <property type="component" value="Chromosome"/>
</dbReference>
<dbReference type="HOGENOM" id="CLU_097916_1_1_0"/>
<proteinExistence type="inferred from homology"/>
<keyword evidence="15" id="KW-1185">Reference proteome</keyword>
<name>B9L2C2_THERP</name>
<reference evidence="14 15" key="1">
    <citation type="journal article" date="2009" name="PLoS ONE">
        <title>Complete genome sequence of the aerobic CO-oxidizing thermophile Thermomicrobium roseum.</title>
        <authorList>
            <person name="Wu D."/>
            <person name="Raymond J."/>
            <person name="Wu M."/>
            <person name="Chatterji S."/>
            <person name="Ren Q."/>
            <person name="Graham J.E."/>
            <person name="Bryant D.A."/>
            <person name="Robb F."/>
            <person name="Colman A."/>
            <person name="Tallon L.J."/>
            <person name="Badger J.H."/>
            <person name="Madupu R."/>
            <person name="Ward N.L."/>
            <person name="Eisen J.A."/>
        </authorList>
    </citation>
    <scope>NUCLEOTIDE SEQUENCE [LARGE SCALE GENOMIC DNA]</scope>
    <source>
        <strain evidence="15">ATCC 27502 / DSM 5159 / P-2</strain>
    </source>
</reference>
<dbReference type="CDD" id="cd00483">
    <property type="entry name" value="HPPK"/>
    <property type="match status" value="1"/>
</dbReference>
<dbReference type="EC" id="2.7.6.3" evidence="3"/>
<keyword evidence="9" id="KW-0289">Folate biosynthesis</keyword>
<evidence type="ECO:0000313" key="15">
    <source>
        <dbReference type="Proteomes" id="UP000000447"/>
    </source>
</evidence>
<evidence type="ECO:0000256" key="4">
    <source>
        <dbReference type="ARBA" id="ARBA00016218"/>
    </source>
</evidence>
<evidence type="ECO:0000256" key="5">
    <source>
        <dbReference type="ARBA" id="ARBA00022679"/>
    </source>
</evidence>
<keyword evidence="8" id="KW-0067">ATP-binding</keyword>
<dbReference type="UniPathway" id="UPA00077">
    <property type="reaction ID" value="UER00155"/>
</dbReference>
<feature type="domain" description="7,8-dihydro-6-hydroxymethylpterin-pyrophosphokinase" evidence="13">
    <location>
        <begin position="5"/>
        <end position="130"/>
    </location>
</feature>
<dbReference type="InterPro" id="IPR035907">
    <property type="entry name" value="Hppk_sf"/>
</dbReference>
<dbReference type="KEGG" id="tro:trd_1324"/>
<organism evidence="14 15">
    <name type="scientific">Thermomicrobium roseum (strain ATCC 27502 / DSM 5159 / P-2)</name>
    <dbReference type="NCBI Taxonomy" id="309801"/>
    <lineage>
        <taxon>Bacteria</taxon>
        <taxon>Pseudomonadati</taxon>
        <taxon>Thermomicrobiota</taxon>
        <taxon>Thermomicrobia</taxon>
        <taxon>Thermomicrobiales</taxon>
        <taxon>Thermomicrobiaceae</taxon>
        <taxon>Thermomicrobium</taxon>
    </lineage>
</organism>
<dbReference type="GO" id="GO:0046654">
    <property type="term" value="P:tetrahydrofolate biosynthetic process"/>
    <property type="evidence" value="ECO:0007669"/>
    <property type="project" value="UniProtKB-UniPathway"/>
</dbReference>
<evidence type="ECO:0000256" key="8">
    <source>
        <dbReference type="ARBA" id="ARBA00022840"/>
    </source>
</evidence>
<evidence type="ECO:0000256" key="12">
    <source>
        <dbReference type="ARBA" id="ARBA00033413"/>
    </source>
</evidence>
<dbReference type="GO" id="GO:0046656">
    <property type="term" value="P:folic acid biosynthetic process"/>
    <property type="evidence" value="ECO:0007669"/>
    <property type="project" value="UniProtKB-KW"/>
</dbReference>
<comment type="function">
    <text evidence="10">Catalyzes the transfer of pyrophosphate from adenosine triphosphate (ATP) to 6-hydroxymethyl-7,8-dihydropterin, an enzymatic step in folate biosynthesis pathway.</text>
</comment>
<dbReference type="GO" id="GO:0003848">
    <property type="term" value="F:2-amino-4-hydroxy-6-hydroxymethyldihydropteridine diphosphokinase activity"/>
    <property type="evidence" value="ECO:0007669"/>
    <property type="project" value="UniProtKB-EC"/>
</dbReference>
<evidence type="ECO:0000259" key="13">
    <source>
        <dbReference type="Pfam" id="PF01288"/>
    </source>
</evidence>
<keyword evidence="5 14" id="KW-0808">Transferase</keyword>
<evidence type="ECO:0000256" key="11">
    <source>
        <dbReference type="ARBA" id="ARBA00029766"/>
    </source>
</evidence>
<comment type="pathway">
    <text evidence="1">Cofactor biosynthesis; tetrahydrofolate biosynthesis; 2-amino-4-hydroxy-6-hydroxymethyl-7,8-dihydropteridine diphosphate from 7,8-dihydroneopterin triphosphate: step 4/4.</text>
</comment>
<evidence type="ECO:0000256" key="3">
    <source>
        <dbReference type="ARBA" id="ARBA00013253"/>
    </source>
</evidence>
<dbReference type="Pfam" id="PF01288">
    <property type="entry name" value="HPPK"/>
    <property type="match status" value="1"/>
</dbReference>
<comment type="similarity">
    <text evidence="2">Belongs to the HPPK family.</text>
</comment>
<sequence>MIVAIGLGSNLGDRRKLLRDAVRGLDAVGERLSVSSLYETEPVGFREQPWFLNAVVLLETNSDPMSLMQVLSALERRAGRERSFPNAPRTLDLDLLLYGEDVIETPQLVVPHPRMHDRAFVLVPLAEVAPNLVHPRSGKTIRELLDRLEDWSSGIRRIAGLEWLTEG</sequence>
<dbReference type="PANTHER" id="PTHR43071">
    <property type="entry name" value="2-AMINO-4-HYDROXY-6-HYDROXYMETHYLDIHYDROPTERIDINE PYROPHOSPHOKINASE"/>
    <property type="match status" value="1"/>
</dbReference>
<protein>
    <recommendedName>
        <fullName evidence="4">2-amino-4-hydroxy-6-hydroxymethyldihydropteridine pyrophosphokinase</fullName>
        <ecNumber evidence="3">2.7.6.3</ecNumber>
    </recommendedName>
    <alternativeName>
        <fullName evidence="11">6-hydroxymethyl-7,8-dihydropterin pyrophosphokinase</fullName>
    </alternativeName>
    <alternativeName>
        <fullName evidence="12">7,8-dihydro-6-hydroxymethylpterin-pyrophosphokinase</fullName>
    </alternativeName>
</protein>
<dbReference type="AlphaFoldDB" id="B9L2C2"/>
<evidence type="ECO:0000256" key="6">
    <source>
        <dbReference type="ARBA" id="ARBA00022741"/>
    </source>
</evidence>
<evidence type="ECO:0000256" key="1">
    <source>
        <dbReference type="ARBA" id="ARBA00005051"/>
    </source>
</evidence>
<dbReference type="GO" id="GO:0016301">
    <property type="term" value="F:kinase activity"/>
    <property type="evidence" value="ECO:0007669"/>
    <property type="project" value="UniProtKB-KW"/>
</dbReference>
<accession>B9L2C2</accession>
<dbReference type="EMBL" id="CP001275">
    <property type="protein sequence ID" value="ACM05046.1"/>
    <property type="molecule type" value="Genomic_DNA"/>
</dbReference>
<dbReference type="PANTHER" id="PTHR43071:SF1">
    <property type="entry name" value="2-AMINO-4-HYDROXY-6-HYDROXYMETHYLDIHYDROPTERIDINE PYROPHOSPHOKINASE"/>
    <property type="match status" value="1"/>
</dbReference>
<gene>
    <name evidence="14" type="primary">folK</name>
    <name evidence="14" type="ordered locus">trd_1324</name>
</gene>
<dbReference type="eggNOG" id="COG0801">
    <property type="taxonomic scope" value="Bacteria"/>
</dbReference>
<evidence type="ECO:0000313" key="14">
    <source>
        <dbReference type="EMBL" id="ACM05046.1"/>
    </source>
</evidence>
<dbReference type="InterPro" id="IPR000550">
    <property type="entry name" value="Hppk"/>
</dbReference>
<evidence type="ECO:0000256" key="9">
    <source>
        <dbReference type="ARBA" id="ARBA00022909"/>
    </source>
</evidence>
<evidence type="ECO:0000256" key="10">
    <source>
        <dbReference type="ARBA" id="ARBA00029409"/>
    </source>
</evidence>
<dbReference type="Gene3D" id="3.30.70.560">
    <property type="entry name" value="7,8-Dihydro-6-hydroxymethylpterin-pyrophosphokinase HPPK"/>
    <property type="match status" value="1"/>
</dbReference>
<dbReference type="STRING" id="309801.trd_1324"/>
<evidence type="ECO:0000256" key="2">
    <source>
        <dbReference type="ARBA" id="ARBA00005810"/>
    </source>
</evidence>
<evidence type="ECO:0000256" key="7">
    <source>
        <dbReference type="ARBA" id="ARBA00022777"/>
    </source>
</evidence>
<keyword evidence="7 14" id="KW-0418">Kinase</keyword>
<dbReference type="GO" id="GO:0005524">
    <property type="term" value="F:ATP binding"/>
    <property type="evidence" value="ECO:0007669"/>
    <property type="project" value="UniProtKB-KW"/>
</dbReference>